<dbReference type="STRING" id="1408157.A0A1J7J120"/>
<dbReference type="InterPro" id="IPR008030">
    <property type="entry name" value="NmrA-like"/>
</dbReference>
<accession>A0A1J7J120</accession>
<dbReference type="PANTHER" id="PTHR42748:SF32">
    <property type="entry name" value="NMRA-LIKE DOMAIN-CONTAINING PROTEIN"/>
    <property type="match status" value="1"/>
</dbReference>
<protein>
    <submittedName>
        <fullName evidence="4">NAD(P)-binding protein</fullName>
    </submittedName>
</protein>
<organism evidence="4 5">
    <name type="scientific">Coniochaeta ligniaria NRRL 30616</name>
    <dbReference type="NCBI Taxonomy" id="1408157"/>
    <lineage>
        <taxon>Eukaryota</taxon>
        <taxon>Fungi</taxon>
        <taxon>Dikarya</taxon>
        <taxon>Ascomycota</taxon>
        <taxon>Pezizomycotina</taxon>
        <taxon>Sordariomycetes</taxon>
        <taxon>Sordariomycetidae</taxon>
        <taxon>Coniochaetales</taxon>
        <taxon>Coniochaetaceae</taxon>
        <taxon>Coniochaeta</taxon>
    </lineage>
</organism>
<dbReference type="InterPro" id="IPR036291">
    <property type="entry name" value="NAD(P)-bd_dom_sf"/>
</dbReference>
<dbReference type="Proteomes" id="UP000182658">
    <property type="component" value="Unassembled WGS sequence"/>
</dbReference>
<evidence type="ECO:0000313" key="4">
    <source>
        <dbReference type="EMBL" id="OIW22860.1"/>
    </source>
</evidence>
<evidence type="ECO:0000313" key="5">
    <source>
        <dbReference type="Proteomes" id="UP000182658"/>
    </source>
</evidence>
<keyword evidence="5" id="KW-1185">Reference proteome</keyword>
<dbReference type="SUPFAM" id="SSF51735">
    <property type="entry name" value="NAD(P)-binding Rossmann-fold domains"/>
    <property type="match status" value="1"/>
</dbReference>
<sequence>MRVVVFGASGVQGAAQVEALARTGQHYPVAVSRSPRPVSIDGSLVESIAADFSNPADISEALQGADVLFLNLPSTSFQPAGPILAAARSIAEQATKIPSLRLVVFNASMPIPEIKQNIAAQDHRREIREILRQAGLPVISIQPVAFLENLLEGWALPPIIERNTLVYCHKPDLRVSWICHSDLAQLMIAAMNRPELAGRNIPVGGPETVTLAQLAEKLSSAWKRPMRYETQTVDDFCLKISNAMRNRAGINGDLIASQMHKAYTYYNNSPDKPFLIDMAPVLNELPVKLTPIEDWARSHPVPTSSSLPDC</sequence>
<proteinExistence type="inferred from homology"/>
<evidence type="ECO:0000256" key="2">
    <source>
        <dbReference type="ARBA" id="ARBA00022857"/>
    </source>
</evidence>
<dbReference type="AlphaFoldDB" id="A0A1J7J120"/>
<dbReference type="PANTHER" id="PTHR42748">
    <property type="entry name" value="NITROGEN METABOLITE REPRESSION PROTEIN NMRA FAMILY MEMBER"/>
    <property type="match status" value="1"/>
</dbReference>
<dbReference type="EMBL" id="KV875110">
    <property type="protein sequence ID" value="OIW22860.1"/>
    <property type="molecule type" value="Genomic_DNA"/>
</dbReference>
<evidence type="ECO:0000256" key="1">
    <source>
        <dbReference type="ARBA" id="ARBA00006328"/>
    </source>
</evidence>
<name>A0A1J7J120_9PEZI</name>
<dbReference type="OrthoDB" id="419598at2759"/>
<comment type="similarity">
    <text evidence="1">Belongs to the NmrA-type oxidoreductase family.</text>
</comment>
<evidence type="ECO:0000259" key="3">
    <source>
        <dbReference type="Pfam" id="PF05368"/>
    </source>
</evidence>
<dbReference type="Gene3D" id="3.40.50.720">
    <property type="entry name" value="NAD(P)-binding Rossmann-like Domain"/>
    <property type="match status" value="1"/>
</dbReference>
<feature type="domain" description="NmrA-like" evidence="3">
    <location>
        <begin position="2"/>
        <end position="268"/>
    </location>
</feature>
<gene>
    <name evidence="4" type="ORF">CONLIGDRAFT_586565</name>
</gene>
<dbReference type="Pfam" id="PF05368">
    <property type="entry name" value="NmrA"/>
    <property type="match status" value="1"/>
</dbReference>
<dbReference type="InterPro" id="IPR051164">
    <property type="entry name" value="NmrA-like_oxidored"/>
</dbReference>
<dbReference type="InParanoid" id="A0A1J7J120"/>
<keyword evidence="2" id="KW-0521">NADP</keyword>
<reference evidence="4 5" key="1">
    <citation type="submission" date="2016-10" db="EMBL/GenBank/DDBJ databases">
        <title>Draft genome sequence of Coniochaeta ligniaria NRRL30616, a lignocellulolytic fungus for bioabatement of inhibitors in plant biomass hydrolysates.</title>
        <authorList>
            <consortium name="DOE Joint Genome Institute"/>
            <person name="Jimenez D.J."/>
            <person name="Hector R.E."/>
            <person name="Riley R."/>
            <person name="Sun H."/>
            <person name="Grigoriev I.V."/>
            <person name="Van Elsas J.D."/>
            <person name="Nichols N.N."/>
        </authorList>
    </citation>
    <scope>NUCLEOTIDE SEQUENCE [LARGE SCALE GENOMIC DNA]</scope>
    <source>
        <strain evidence="4 5">NRRL 30616</strain>
    </source>
</reference>